<dbReference type="AlphaFoldDB" id="A0AAD9TEQ2"/>
<dbReference type="Proteomes" id="UP001280121">
    <property type="component" value="Unassembled WGS sequence"/>
</dbReference>
<dbReference type="PANTHER" id="PTHR31293:SF12">
    <property type="entry name" value="RNI-LIKE SUPERFAMILY PROTEIN"/>
    <property type="match status" value="1"/>
</dbReference>
<dbReference type="InterPro" id="IPR055294">
    <property type="entry name" value="FBL60-like"/>
</dbReference>
<sequence length="138" mass="16079">MEIAAEKGIKRAAFTWKNLWTFIYNLHFDDWDHEFRESSNFRNFVDKVLGRCQSKDIKDFSINCSISDDDVILSRITIWICFAIECKVRNLDINLSIDEEGEQLTRLPQSILTCKTLVINLKLCSGSCDFVFDIPDFI</sequence>
<gene>
    <name evidence="1" type="ORF">Ddye_028955</name>
</gene>
<feature type="non-terminal residue" evidence="1">
    <location>
        <position position="138"/>
    </location>
</feature>
<evidence type="ECO:0000313" key="2">
    <source>
        <dbReference type="Proteomes" id="UP001280121"/>
    </source>
</evidence>
<name>A0AAD9TEQ2_9ROSI</name>
<comment type="caution">
    <text evidence="1">The sequence shown here is derived from an EMBL/GenBank/DDBJ whole genome shotgun (WGS) entry which is preliminary data.</text>
</comment>
<evidence type="ECO:0000313" key="1">
    <source>
        <dbReference type="EMBL" id="KAK2634163.1"/>
    </source>
</evidence>
<keyword evidence="2" id="KW-1185">Reference proteome</keyword>
<dbReference type="PANTHER" id="PTHR31293">
    <property type="entry name" value="RNI-LIKE SUPERFAMILY PROTEIN"/>
    <property type="match status" value="1"/>
</dbReference>
<dbReference type="EMBL" id="JANJYI010000009">
    <property type="protein sequence ID" value="KAK2634163.1"/>
    <property type="molecule type" value="Genomic_DNA"/>
</dbReference>
<accession>A0AAD9TEQ2</accession>
<protein>
    <submittedName>
        <fullName evidence="1">Uncharacterized protein</fullName>
    </submittedName>
</protein>
<reference evidence="1" key="1">
    <citation type="journal article" date="2023" name="Plant J.">
        <title>Genome sequences and population genomics provide insights into the demographic history, inbreeding, and mutation load of two 'living fossil' tree species of Dipteronia.</title>
        <authorList>
            <person name="Feng Y."/>
            <person name="Comes H.P."/>
            <person name="Chen J."/>
            <person name="Zhu S."/>
            <person name="Lu R."/>
            <person name="Zhang X."/>
            <person name="Li P."/>
            <person name="Qiu J."/>
            <person name="Olsen K.M."/>
            <person name="Qiu Y."/>
        </authorList>
    </citation>
    <scope>NUCLEOTIDE SEQUENCE</scope>
    <source>
        <strain evidence="1">KIB01</strain>
    </source>
</reference>
<organism evidence="1 2">
    <name type="scientific">Dipteronia dyeriana</name>
    <dbReference type="NCBI Taxonomy" id="168575"/>
    <lineage>
        <taxon>Eukaryota</taxon>
        <taxon>Viridiplantae</taxon>
        <taxon>Streptophyta</taxon>
        <taxon>Embryophyta</taxon>
        <taxon>Tracheophyta</taxon>
        <taxon>Spermatophyta</taxon>
        <taxon>Magnoliopsida</taxon>
        <taxon>eudicotyledons</taxon>
        <taxon>Gunneridae</taxon>
        <taxon>Pentapetalae</taxon>
        <taxon>rosids</taxon>
        <taxon>malvids</taxon>
        <taxon>Sapindales</taxon>
        <taxon>Sapindaceae</taxon>
        <taxon>Hippocastanoideae</taxon>
        <taxon>Acereae</taxon>
        <taxon>Dipteronia</taxon>
    </lineage>
</organism>
<proteinExistence type="predicted"/>